<feature type="compositionally biased region" description="Low complexity" evidence="1">
    <location>
        <begin position="188"/>
        <end position="205"/>
    </location>
</feature>
<evidence type="ECO:0000313" key="4">
    <source>
        <dbReference type="Proteomes" id="UP000217199"/>
    </source>
</evidence>
<feature type="compositionally biased region" description="Polar residues" evidence="1">
    <location>
        <begin position="680"/>
        <end position="697"/>
    </location>
</feature>
<evidence type="ECO:0000256" key="1">
    <source>
        <dbReference type="SAM" id="MobiDB-lite"/>
    </source>
</evidence>
<dbReference type="InterPro" id="IPR057725">
    <property type="entry name" value="Ams2-SPT21_N"/>
</dbReference>
<feature type="compositionally biased region" description="Basic and acidic residues" evidence="1">
    <location>
        <begin position="612"/>
        <end position="621"/>
    </location>
</feature>
<reference evidence="3 4" key="1">
    <citation type="journal article" date="2017" name="Mol. Ecol.">
        <title>Comparative and population genomic landscape of Phellinus noxius: A hypervariable fungus causing root rot in trees.</title>
        <authorList>
            <person name="Chung C.L."/>
            <person name="Lee T.J."/>
            <person name="Akiba M."/>
            <person name="Lee H.H."/>
            <person name="Kuo T.H."/>
            <person name="Liu D."/>
            <person name="Ke H.M."/>
            <person name="Yokoi T."/>
            <person name="Roa M.B."/>
            <person name="Lu M.J."/>
            <person name="Chang Y.Y."/>
            <person name="Ann P.J."/>
            <person name="Tsai J.N."/>
            <person name="Chen C.Y."/>
            <person name="Tzean S.S."/>
            <person name="Ota Y."/>
            <person name="Hattori T."/>
            <person name="Sahashi N."/>
            <person name="Liou R.F."/>
            <person name="Kikuchi T."/>
            <person name="Tsai I.J."/>
        </authorList>
    </citation>
    <scope>NUCLEOTIDE SEQUENCE [LARGE SCALE GENOMIC DNA]</scope>
    <source>
        <strain evidence="3 4">FFPRI411160</strain>
    </source>
</reference>
<protein>
    <submittedName>
        <fullName evidence="3">Myxovirus resistance 1</fullName>
    </submittedName>
</protein>
<proteinExistence type="predicted"/>
<dbReference type="OrthoDB" id="3199820at2759"/>
<dbReference type="Proteomes" id="UP000217199">
    <property type="component" value="Unassembled WGS sequence"/>
</dbReference>
<sequence>MYPSITEVSLRVLYTVNTSPQYILAKAPQKISFIPVSSASSSTSLPRHGRASVKDCALAICRSSPELRPDLSKDYSVYILDPLEDLMSKSRHGQSGGVAVGMGLLSNILASNSNDVSMVTGTFVGCGQNEDALEVVISLKQIAPPAISETINNNTRLKLSAKRGKQESPYASTSPLPIPSLNERILTSYASSPGPSRSSSDSSSSRTTLDRKYTQRSSKVLDQPINVDTDREASEGPSSSQLSLISQVKTNDIGSFKRDTLGSETDSTSIQPNQTIVNQTSNLAETAVMLAALSSLSSNNTSSGNLPNTQTDLADPSFISFLKVYLATLESQQQNSPKVLEPSTPPTSETFSENAQTPTITSIPHLGSSKKPGDKENWKPPPPIQSGKENSKGKEKEQNVPHPLGSSRVNTWNSSASLAGPGKGMMGSSDASSSRASTPMSSDSSRKRKLSNAAQSDQNLQDRKRTLSASKQNFPQDLSGIRVNTGWGGLRVRSDGTLVGEHRPTVTAIQQTASVPIQQQQPLFRSTANLSTAAPIRKGPYVVPEWAKGVPAPAPPKLNESEQKEKDTAKTKKKGKAKSKPLARLGGKSVVKQANSMPASAAASNTPPKAVDTSKSDKQKENTGLAGPRTPPKKSSPIRLPFLAQTSPAAKSSFAAFFQAFQTSPIRSGSTQKEAPFTPRRTSATSPHSAKFTSLFTPSPAPASVGPKSKGEELFPDDDLPPSPSPSPSKRGTRPFLVNKCLTDRLLAAQEHPESDLPVASSDDNTGVTKLVPEKMISSDSTVMNSSKIHDWSSLDLPPSSPPPPSSPTLAPIEGSDLPCSDSLPLTSDEDSPPIITDNSSTHTSPDTNGDVESPESAHETETDVENVADFNLIDDTNFTTFGDNPFADLNLEQGSAAEAAFDTLQNLGGEVDLTEAWNLLNDVATNEAFAGLDADQWQSWINDSSFGSLENGCGLPNNETQITSIDDILTSTATQFSDLFKGSLI</sequence>
<feature type="region of interest" description="Disordered" evidence="1">
    <location>
        <begin position="332"/>
        <end position="490"/>
    </location>
</feature>
<organism evidence="3 4">
    <name type="scientific">Pyrrhoderma noxium</name>
    <dbReference type="NCBI Taxonomy" id="2282107"/>
    <lineage>
        <taxon>Eukaryota</taxon>
        <taxon>Fungi</taxon>
        <taxon>Dikarya</taxon>
        <taxon>Basidiomycota</taxon>
        <taxon>Agaricomycotina</taxon>
        <taxon>Agaricomycetes</taxon>
        <taxon>Hymenochaetales</taxon>
        <taxon>Hymenochaetaceae</taxon>
        <taxon>Pyrrhoderma</taxon>
    </lineage>
</organism>
<feature type="compositionally biased region" description="Basic and acidic residues" evidence="1">
    <location>
        <begin position="559"/>
        <end position="570"/>
    </location>
</feature>
<comment type="caution">
    <text evidence="3">The sequence shown here is derived from an EMBL/GenBank/DDBJ whole genome shotgun (WGS) entry which is preliminary data.</text>
</comment>
<feature type="compositionally biased region" description="Polar residues" evidence="1">
    <location>
        <begin position="837"/>
        <end position="848"/>
    </location>
</feature>
<feature type="compositionally biased region" description="Basic residues" evidence="1">
    <location>
        <begin position="571"/>
        <end position="581"/>
    </location>
</feature>
<feature type="region of interest" description="Disordered" evidence="1">
    <location>
        <begin position="664"/>
        <end position="863"/>
    </location>
</feature>
<feature type="compositionally biased region" description="Polar residues" evidence="1">
    <location>
        <begin position="778"/>
        <end position="787"/>
    </location>
</feature>
<gene>
    <name evidence="3" type="ORF">PNOK_0180300</name>
</gene>
<feature type="compositionally biased region" description="Low complexity" evidence="1">
    <location>
        <begin position="428"/>
        <end position="443"/>
    </location>
</feature>
<feature type="region of interest" description="Disordered" evidence="1">
    <location>
        <begin position="546"/>
        <end position="644"/>
    </location>
</feature>
<feature type="compositionally biased region" description="Basic and acidic residues" evidence="1">
    <location>
        <begin position="389"/>
        <end position="399"/>
    </location>
</feature>
<name>A0A286UQI3_9AGAM</name>
<feature type="domain" description="Ams2/SPT21 N-terminal" evidence="2">
    <location>
        <begin position="5"/>
        <end position="122"/>
    </location>
</feature>
<evidence type="ECO:0000259" key="2">
    <source>
        <dbReference type="Pfam" id="PF25823"/>
    </source>
</evidence>
<evidence type="ECO:0000313" key="3">
    <source>
        <dbReference type="EMBL" id="PAV21846.1"/>
    </source>
</evidence>
<feature type="compositionally biased region" description="Polar residues" evidence="1">
    <location>
        <begin position="236"/>
        <end position="246"/>
    </location>
</feature>
<feature type="compositionally biased region" description="Polar residues" evidence="1">
    <location>
        <begin position="407"/>
        <end position="417"/>
    </location>
</feature>
<feature type="region of interest" description="Disordered" evidence="1">
    <location>
        <begin position="159"/>
        <end position="246"/>
    </location>
</feature>
<dbReference type="InParanoid" id="A0A286UQI3"/>
<feature type="compositionally biased region" description="Polar residues" evidence="1">
    <location>
        <begin position="467"/>
        <end position="476"/>
    </location>
</feature>
<keyword evidence="4" id="KW-1185">Reference proteome</keyword>
<accession>A0A286UQI3</accession>
<dbReference type="EMBL" id="NBII01000002">
    <property type="protein sequence ID" value="PAV21846.1"/>
    <property type="molecule type" value="Genomic_DNA"/>
</dbReference>
<feature type="compositionally biased region" description="Low complexity" evidence="1">
    <location>
        <begin position="594"/>
        <end position="610"/>
    </location>
</feature>
<dbReference type="AlphaFoldDB" id="A0A286UQI3"/>
<dbReference type="Pfam" id="PF25823">
    <property type="entry name" value="Ams2-SPT21_N"/>
    <property type="match status" value="1"/>
</dbReference>
<feature type="compositionally biased region" description="Polar residues" evidence="1">
    <location>
        <begin position="346"/>
        <end position="362"/>
    </location>
</feature>